<dbReference type="FunFam" id="1.10.10.1890:FF:000002">
    <property type="entry name" value="Spindle and kinetochore-associated protein 1"/>
    <property type="match status" value="1"/>
</dbReference>
<dbReference type="PANTHER" id="PTHR28573:SF1">
    <property type="entry name" value="SPINDLE AND KINETOCHORE-ASSOCIATED PROTEIN 1"/>
    <property type="match status" value="1"/>
</dbReference>
<organism evidence="5 6">
    <name type="scientific">Quercus suber</name>
    <name type="common">Cork oak</name>
    <dbReference type="NCBI Taxonomy" id="58331"/>
    <lineage>
        <taxon>Eukaryota</taxon>
        <taxon>Viridiplantae</taxon>
        <taxon>Streptophyta</taxon>
        <taxon>Embryophyta</taxon>
        <taxon>Tracheophyta</taxon>
        <taxon>Spermatophyta</taxon>
        <taxon>Magnoliopsida</taxon>
        <taxon>eudicotyledons</taxon>
        <taxon>Gunneridae</taxon>
        <taxon>Pentapetalae</taxon>
        <taxon>rosids</taxon>
        <taxon>fabids</taxon>
        <taxon>Fagales</taxon>
        <taxon>Fagaceae</taxon>
        <taxon>Quercus</taxon>
    </lineage>
</organism>
<dbReference type="Pfam" id="PF07160">
    <property type="entry name" value="SKA1"/>
    <property type="match status" value="2"/>
</dbReference>
<comment type="similarity">
    <text evidence="1">Belongs to the SKA1 family.</text>
</comment>
<evidence type="ECO:0000313" key="5">
    <source>
        <dbReference type="EMBL" id="KAK7850879.1"/>
    </source>
</evidence>
<dbReference type="GO" id="GO:0000278">
    <property type="term" value="P:mitotic cell cycle"/>
    <property type="evidence" value="ECO:0007669"/>
    <property type="project" value="TreeGrafter"/>
</dbReference>
<proteinExistence type="inferred from homology"/>
<dbReference type="EMBL" id="PKMF04000094">
    <property type="protein sequence ID" value="KAK7850879.1"/>
    <property type="molecule type" value="Genomic_DNA"/>
</dbReference>
<sequence>MEAKKAVAGTSLESLMSSFNTRIAELQDLVIARNMYPATSITDLSAVDAALKGMELQLHSIKDRLRDETLAIPKAKVPLSLWTSLESLMSSFNTRIAELQDLVIARNMYPATSITDLSAVDAALKGMELQLHSIKDRLRDETLAIPKAKKIIDASLQQQKKLQSMSVYAPSYFPERTTTILETNRCLMSEFSKQDLGVGSLKLEEEPAALPKEKKGRGSPPLWHITANELDSLSSYMRGRLTLEKVNAAINDMATYAEANAHLISAPKKKVPFPLAENHWERALHCSIVQELRDIAMTDAVKGKHFFLESDIKGPALKLDNTGKAILTVLRHLGRISETRIGHHRVIILLKPQ</sequence>
<comment type="caution">
    <text evidence="5">The sequence shown here is derived from an EMBL/GenBank/DDBJ whole genome shotgun (WGS) entry which is preliminary data.</text>
</comment>
<dbReference type="Gene3D" id="1.10.10.1890">
    <property type="entry name" value="Ska1 microtubule binding domain-like"/>
    <property type="match status" value="1"/>
</dbReference>
<dbReference type="GO" id="GO:0005876">
    <property type="term" value="C:spindle microtubule"/>
    <property type="evidence" value="ECO:0007669"/>
    <property type="project" value="TreeGrafter"/>
</dbReference>
<keyword evidence="2" id="KW-0175">Coiled coil</keyword>
<dbReference type="GO" id="GO:0051301">
    <property type="term" value="P:cell division"/>
    <property type="evidence" value="ECO:0007669"/>
    <property type="project" value="InterPro"/>
</dbReference>
<keyword evidence="6" id="KW-1185">Reference proteome</keyword>
<dbReference type="GO" id="GO:0008017">
    <property type="term" value="F:microtubule binding"/>
    <property type="evidence" value="ECO:0007669"/>
    <property type="project" value="InterPro"/>
</dbReference>
<dbReference type="InterPro" id="IPR042031">
    <property type="entry name" value="SKA1_MBD_sf"/>
</dbReference>
<dbReference type="GO" id="GO:0031110">
    <property type="term" value="P:regulation of microtubule polymerization or depolymerization"/>
    <property type="evidence" value="ECO:0007669"/>
    <property type="project" value="TreeGrafter"/>
</dbReference>
<evidence type="ECO:0000256" key="4">
    <source>
        <dbReference type="ARBA" id="ARBA00075755"/>
    </source>
</evidence>
<evidence type="ECO:0000256" key="1">
    <source>
        <dbReference type="ARBA" id="ARBA00006836"/>
    </source>
</evidence>
<gene>
    <name evidence="5" type="ORF">CFP56_043476</name>
</gene>
<accession>A0AAW0LJ01</accession>
<evidence type="ECO:0000313" key="6">
    <source>
        <dbReference type="Proteomes" id="UP000237347"/>
    </source>
</evidence>
<dbReference type="Proteomes" id="UP000237347">
    <property type="component" value="Unassembled WGS sequence"/>
</dbReference>
<dbReference type="PANTHER" id="PTHR28573">
    <property type="entry name" value="SPINDLE AND KINETOCHORE-ASSOCIATED PROTEIN 1"/>
    <property type="match status" value="1"/>
</dbReference>
<evidence type="ECO:0000256" key="2">
    <source>
        <dbReference type="ARBA" id="ARBA00023054"/>
    </source>
</evidence>
<evidence type="ECO:0000256" key="3">
    <source>
        <dbReference type="ARBA" id="ARBA00068507"/>
    </source>
</evidence>
<name>A0AAW0LJ01_QUESU</name>
<dbReference type="GO" id="GO:0007059">
    <property type="term" value="P:chromosome segregation"/>
    <property type="evidence" value="ECO:0007669"/>
    <property type="project" value="InterPro"/>
</dbReference>
<reference evidence="5 6" key="1">
    <citation type="journal article" date="2018" name="Sci. Data">
        <title>The draft genome sequence of cork oak.</title>
        <authorList>
            <person name="Ramos A.M."/>
            <person name="Usie A."/>
            <person name="Barbosa P."/>
            <person name="Barros P.M."/>
            <person name="Capote T."/>
            <person name="Chaves I."/>
            <person name="Simoes F."/>
            <person name="Abreu I."/>
            <person name="Carrasquinho I."/>
            <person name="Faro C."/>
            <person name="Guimaraes J.B."/>
            <person name="Mendonca D."/>
            <person name="Nobrega F."/>
            <person name="Rodrigues L."/>
            <person name="Saibo N.J.M."/>
            <person name="Varela M.C."/>
            <person name="Egas C."/>
            <person name="Matos J."/>
            <person name="Miguel C.M."/>
            <person name="Oliveira M.M."/>
            <person name="Ricardo C.P."/>
            <person name="Goncalves S."/>
        </authorList>
    </citation>
    <scope>NUCLEOTIDE SEQUENCE [LARGE SCALE GENOMIC DNA]</scope>
    <source>
        <strain evidence="6">cv. HL8</strain>
    </source>
</reference>
<dbReference type="GO" id="GO:0000940">
    <property type="term" value="C:outer kinetochore"/>
    <property type="evidence" value="ECO:0007669"/>
    <property type="project" value="TreeGrafter"/>
</dbReference>
<dbReference type="InterPro" id="IPR009829">
    <property type="entry name" value="SKA1"/>
</dbReference>
<protein>
    <recommendedName>
        <fullName evidence="3">SKA complex subunit 1 homolog</fullName>
    </recommendedName>
    <alternativeName>
        <fullName evidence="4">Spindle and kinetochore-associated protein 1 homolog</fullName>
    </alternativeName>
</protein>
<dbReference type="AlphaFoldDB" id="A0AAW0LJ01"/>
<dbReference type="GO" id="GO:0072686">
    <property type="term" value="C:mitotic spindle"/>
    <property type="evidence" value="ECO:0007669"/>
    <property type="project" value="TreeGrafter"/>
</dbReference>